<sequence length="902" mass="100560">MELEDATSKEDVDDLHHNNKRKPVEHEPSVQGHISGSTSLTNNIIQKPSKRKQTTNVLAAGQFINTQAATPFMNVHNSMSRSPFSDIINVIPSSNAMGNPRLEASVNKVNENIRVTPTNTNVVPNSNILTMNSTTSSLSPVLALRRRGRPPKDACANKENIHTASHFNPKTFLTPTSTCVGMSSNILTPNIPPSFSASANKENVNTPSQLNPDTLLTPTIANENSEQHSSVTKSTCKRDTPNSLILGVTHPIIALPLRKPGRHFQKEAISSNNSCVVDNTTTPTRTPQMNPTGTVSAPNNRSRFANKSPVHFNIETPTHDRRTPTPNRGSSNLTPSRESLKGKNISRLANIMITEIPTINALNAKQCYGLLKVKGEKGAYSICCSRGKIKLPVSLKPPPELIKSLLTNNHPKSTGGTSSSSSSNNAIDYKLTTDIKDMLDQHNPLVRKFRMAGEDETPEHKKSRVTMREWFAYRLMDRPNVFSTILNGRRLFQQFLVDGFTMVEAERLGYVLRKQKDLRCETRHSDSDESNHEDAVSDNEKPKQQQQIVPVANIKLPILKKEDRHSDSDESNHEDAVSDNEKPKQQQQIVPVANIKLPILKKEEYDIWALLYLEWLLAGVSIAIGSDEPAHYKLKLRLYHYQKLTKDKEHQANQERIKKEFKNQHNFRQKFGGMFLVLSWVTTVPPVLLWMYKNVVGAEGLKCLAFGSEMGPEMGDFGVRNTSGFGAEVVGALGDKKVHGGCNGTIVWRFSCEEVSVEYDWKPSHCITCKTFCHAADACPLIVKEQPKKVVEEKNDGFQVVQGRDKGKKQDVQTGGNVKQSDAEVCLESDEEDIEHVYDESIQYMASDVFVQDGNNFNVCAILKFHVDIVLACTSQAMHTQVILKVDRKALFCTFVYASYDT</sequence>
<evidence type="ECO:0000256" key="1">
    <source>
        <dbReference type="SAM" id="MobiDB-lite"/>
    </source>
</evidence>
<feature type="domain" description="Helitron helicase-like" evidence="2">
    <location>
        <begin position="470"/>
        <end position="548"/>
    </location>
</feature>
<feature type="compositionally biased region" description="Basic and acidic residues" evidence="1">
    <location>
        <begin position="519"/>
        <end position="543"/>
    </location>
</feature>
<evidence type="ECO:0000259" key="2">
    <source>
        <dbReference type="Pfam" id="PF14214"/>
    </source>
</evidence>
<dbReference type="PANTHER" id="PTHR45786">
    <property type="entry name" value="DNA BINDING PROTEIN-LIKE"/>
    <property type="match status" value="1"/>
</dbReference>
<organism evidence="3 4">
    <name type="scientific">Artemisia annua</name>
    <name type="common">Sweet wormwood</name>
    <dbReference type="NCBI Taxonomy" id="35608"/>
    <lineage>
        <taxon>Eukaryota</taxon>
        <taxon>Viridiplantae</taxon>
        <taxon>Streptophyta</taxon>
        <taxon>Embryophyta</taxon>
        <taxon>Tracheophyta</taxon>
        <taxon>Spermatophyta</taxon>
        <taxon>Magnoliopsida</taxon>
        <taxon>eudicotyledons</taxon>
        <taxon>Gunneridae</taxon>
        <taxon>Pentapetalae</taxon>
        <taxon>asterids</taxon>
        <taxon>campanulids</taxon>
        <taxon>Asterales</taxon>
        <taxon>Asteraceae</taxon>
        <taxon>Asteroideae</taxon>
        <taxon>Anthemideae</taxon>
        <taxon>Artemisiinae</taxon>
        <taxon>Artemisia</taxon>
    </lineage>
</organism>
<evidence type="ECO:0000313" key="3">
    <source>
        <dbReference type="EMBL" id="PWA51474.1"/>
    </source>
</evidence>
<feature type="region of interest" description="Disordered" evidence="1">
    <location>
        <begin position="223"/>
        <end position="242"/>
    </location>
</feature>
<feature type="region of interest" description="Disordered" evidence="1">
    <location>
        <begin position="275"/>
        <end position="341"/>
    </location>
</feature>
<feature type="region of interest" description="Disordered" evidence="1">
    <location>
        <begin position="1"/>
        <end position="52"/>
    </location>
</feature>
<feature type="compositionally biased region" description="Polar residues" evidence="1">
    <location>
        <begin position="32"/>
        <end position="46"/>
    </location>
</feature>
<keyword evidence="4" id="KW-1185">Reference proteome</keyword>
<gene>
    <name evidence="3" type="ORF">CTI12_AA452390</name>
</gene>
<comment type="caution">
    <text evidence="3">The sequence shown here is derived from an EMBL/GenBank/DDBJ whole genome shotgun (WGS) entry which is preliminary data.</text>
</comment>
<dbReference type="EMBL" id="PKPP01008148">
    <property type="protein sequence ID" value="PWA51474.1"/>
    <property type="molecule type" value="Genomic_DNA"/>
</dbReference>
<dbReference type="OrthoDB" id="1728974at2759"/>
<feature type="region of interest" description="Disordered" evidence="1">
    <location>
        <begin position="404"/>
        <end position="425"/>
    </location>
</feature>
<evidence type="ECO:0000313" key="4">
    <source>
        <dbReference type="Proteomes" id="UP000245207"/>
    </source>
</evidence>
<proteinExistence type="predicted"/>
<feature type="region of interest" description="Disordered" evidence="1">
    <location>
        <begin position="519"/>
        <end position="547"/>
    </location>
</feature>
<feature type="region of interest" description="Disordered" evidence="1">
    <location>
        <begin position="560"/>
        <end position="587"/>
    </location>
</feature>
<feature type="compositionally biased region" description="Basic and acidic residues" evidence="1">
    <location>
        <begin position="560"/>
        <end position="584"/>
    </location>
</feature>
<dbReference type="Pfam" id="PF14214">
    <property type="entry name" value="Helitron_like_N"/>
    <property type="match status" value="1"/>
</dbReference>
<dbReference type="Proteomes" id="UP000245207">
    <property type="component" value="Unassembled WGS sequence"/>
</dbReference>
<feature type="compositionally biased region" description="Polar residues" evidence="1">
    <location>
        <begin position="324"/>
        <end position="337"/>
    </location>
</feature>
<feature type="compositionally biased region" description="Basic and acidic residues" evidence="1">
    <location>
        <begin position="1"/>
        <end position="28"/>
    </location>
</feature>
<feature type="compositionally biased region" description="Polar residues" evidence="1">
    <location>
        <begin position="275"/>
        <end position="305"/>
    </location>
</feature>
<reference evidence="3 4" key="1">
    <citation type="journal article" date="2018" name="Mol. Plant">
        <title>The genome of Artemisia annua provides insight into the evolution of Asteraceae family and artemisinin biosynthesis.</title>
        <authorList>
            <person name="Shen Q."/>
            <person name="Zhang L."/>
            <person name="Liao Z."/>
            <person name="Wang S."/>
            <person name="Yan T."/>
            <person name="Shi P."/>
            <person name="Liu M."/>
            <person name="Fu X."/>
            <person name="Pan Q."/>
            <person name="Wang Y."/>
            <person name="Lv Z."/>
            <person name="Lu X."/>
            <person name="Zhang F."/>
            <person name="Jiang W."/>
            <person name="Ma Y."/>
            <person name="Chen M."/>
            <person name="Hao X."/>
            <person name="Li L."/>
            <person name="Tang Y."/>
            <person name="Lv G."/>
            <person name="Zhou Y."/>
            <person name="Sun X."/>
            <person name="Brodelius P.E."/>
            <person name="Rose J.K.C."/>
            <person name="Tang K."/>
        </authorList>
    </citation>
    <scope>NUCLEOTIDE SEQUENCE [LARGE SCALE GENOMIC DNA]</scope>
    <source>
        <strain evidence="4">cv. Huhao1</strain>
        <tissue evidence="3">Leaf</tissue>
    </source>
</reference>
<dbReference type="PANTHER" id="PTHR45786:SF66">
    <property type="entry name" value="HOOK MOTIF PROTEIN, PUTATIVE-RELATED"/>
    <property type="match status" value="1"/>
</dbReference>
<feature type="compositionally biased region" description="Low complexity" evidence="1">
    <location>
        <begin position="413"/>
        <end position="423"/>
    </location>
</feature>
<feature type="compositionally biased region" description="Polar residues" evidence="1">
    <location>
        <begin position="223"/>
        <end position="234"/>
    </location>
</feature>
<dbReference type="STRING" id="35608.A0A2U1LR67"/>
<name>A0A2U1LR67_ARTAN</name>
<protein>
    <recommendedName>
        <fullName evidence="2">Helitron helicase-like domain-containing protein</fullName>
    </recommendedName>
</protein>
<accession>A0A2U1LR67</accession>
<dbReference type="InterPro" id="IPR025476">
    <property type="entry name" value="Helitron_helicase-like"/>
</dbReference>
<dbReference type="AlphaFoldDB" id="A0A2U1LR67"/>